<comment type="subcellular location">
    <subcellularLocation>
        <location evidence="5">Mitochondrion</location>
    </subcellularLocation>
</comment>
<dbReference type="PANTHER" id="PTHR11715:SF3">
    <property type="entry name" value="GLYCINE CLEAVAGE SYSTEM H PROTEIN-RELATED"/>
    <property type="match status" value="1"/>
</dbReference>
<dbReference type="NCBIfam" id="NF002270">
    <property type="entry name" value="PRK01202.1"/>
    <property type="match status" value="1"/>
</dbReference>
<organism evidence="7 8">
    <name type="scientific">Schizopora paradoxa</name>
    <dbReference type="NCBI Taxonomy" id="27342"/>
    <lineage>
        <taxon>Eukaryota</taxon>
        <taxon>Fungi</taxon>
        <taxon>Dikarya</taxon>
        <taxon>Basidiomycota</taxon>
        <taxon>Agaricomycotina</taxon>
        <taxon>Agaricomycetes</taxon>
        <taxon>Hymenochaetales</taxon>
        <taxon>Schizoporaceae</taxon>
        <taxon>Schizopora</taxon>
    </lineage>
</organism>
<evidence type="ECO:0000313" key="7">
    <source>
        <dbReference type="EMBL" id="KLO20206.1"/>
    </source>
</evidence>
<protein>
    <recommendedName>
        <fullName evidence="5">Glycine cleavage system H protein</fullName>
    </recommendedName>
</protein>
<evidence type="ECO:0000256" key="5">
    <source>
        <dbReference type="RuleBase" id="RU364055"/>
    </source>
</evidence>
<dbReference type="PANTHER" id="PTHR11715">
    <property type="entry name" value="GLYCINE CLEAVAGE SYSTEM H PROTEIN"/>
    <property type="match status" value="1"/>
</dbReference>
<dbReference type="HAMAP" id="MF_00272">
    <property type="entry name" value="GcvH"/>
    <property type="match status" value="1"/>
</dbReference>
<dbReference type="GO" id="GO:0009249">
    <property type="term" value="P:protein lipoylation"/>
    <property type="evidence" value="ECO:0007669"/>
    <property type="project" value="TreeGrafter"/>
</dbReference>
<dbReference type="PROSITE" id="PS00189">
    <property type="entry name" value="LIPOYL"/>
    <property type="match status" value="1"/>
</dbReference>
<keyword evidence="3 5" id="KW-0809">Transit peptide</keyword>
<keyword evidence="8" id="KW-1185">Reference proteome</keyword>
<dbReference type="GO" id="GO:0005960">
    <property type="term" value="C:glycine cleavage complex"/>
    <property type="evidence" value="ECO:0007669"/>
    <property type="project" value="UniProtKB-UniRule"/>
</dbReference>
<dbReference type="InterPro" id="IPR000089">
    <property type="entry name" value="Biotin_lipoyl"/>
</dbReference>
<dbReference type="OrthoDB" id="10264154at2759"/>
<sequence>MLLSAAFRGASRASSRFSPRLATSSLPSRSIVTLRFTKDHELLKYDDETKIGTISVTDYAQKSLGDVVFVELPAKGTSVAQGDQIGAVESVKAASDIYSPVSGDVVEVNETLNDQPGLINKSPEDKAWLCKIAITKPNEVDELMNAEQYKAHCEEH</sequence>
<evidence type="ECO:0000313" key="8">
    <source>
        <dbReference type="Proteomes" id="UP000053477"/>
    </source>
</evidence>
<dbReference type="SUPFAM" id="SSF51230">
    <property type="entry name" value="Single hybrid motif"/>
    <property type="match status" value="1"/>
</dbReference>
<comment type="subunit">
    <text evidence="5">The glycine cleavage system is composed of four proteins: P, T, L and H.</text>
</comment>
<proteinExistence type="inferred from homology"/>
<name>A0A0H2SSV4_9AGAM</name>
<dbReference type="Gene3D" id="2.40.50.100">
    <property type="match status" value="1"/>
</dbReference>
<dbReference type="CDD" id="cd06848">
    <property type="entry name" value="GCS_H"/>
    <property type="match status" value="1"/>
</dbReference>
<feature type="modified residue" description="N6-lipoyllysine" evidence="4">
    <location>
        <position position="92"/>
    </location>
</feature>
<evidence type="ECO:0000256" key="1">
    <source>
        <dbReference type="ARBA" id="ARBA00009249"/>
    </source>
</evidence>
<dbReference type="InParanoid" id="A0A0H2SSV4"/>
<evidence type="ECO:0000259" key="6">
    <source>
        <dbReference type="PROSITE" id="PS50968"/>
    </source>
</evidence>
<evidence type="ECO:0000256" key="2">
    <source>
        <dbReference type="ARBA" id="ARBA00022823"/>
    </source>
</evidence>
<dbReference type="GO" id="GO:0005739">
    <property type="term" value="C:mitochondrion"/>
    <property type="evidence" value="ECO:0007669"/>
    <property type="project" value="UniProtKB-SubCell"/>
</dbReference>
<evidence type="ECO:0000256" key="3">
    <source>
        <dbReference type="ARBA" id="ARBA00022946"/>
    </source>
</evidence>
<dbReference type="InterPro" id="IPR033753">
    <property type="entry name" value="GCV_H/Fam206"/>
</dbReference>
<dbReference type="GO" id="GO:0019464">
    <property type="term" value="P:glycine decarboxylation via glycine cleavage system"/>
    <property type="evidence" value="ECO:0007669"/>
    <property type="project" value="UniProtKB-UniRule"/>
</dbReference>
<dbReference type="InterPro" id="IPR003016">
    <property type="entry name" value="2-oxoA_DH_lipoyl-BS"/>
</dbReference>
<keyword evidence="2 4" id="KW-0450">Lipoyl</keyword>
<dbReference type="InterPro" id="IPR011053">
    <property type="entry name" value="Single_hybrid_motif"/>
</dbReference>
<dbReference type="FunCoup" id="A0A0H2SSV4">
    <property type="interactions" value="565"/>
</dbReference>
<dbReference type="EMBL" id="KQ085883">
    <property type="protein sequence ID" value="KLO20206.1"/>
    <property type="molecule type" value="Genomic_DNA"/>
</dbReference>
<dbReference type="NCBIfam" id="TIGR00527">
    <property type="entry name" value="gcvH"/>
    <property type="match status" value="1"/>
</dbReference>
<dbReference type="InterPro" id="IPR017453">
    <property type="entry name" value="GCV_H_sub"/>
</dbReference>
<accession>A0A0H2SSV4</accession>
<feature type="domain" description="Lipoyl-binding" evidence="6">
    <location>
        <begin position="51"/>
        <end position="133"/>
    </location>
</feature>
<dbReference type="AlphaFoldDB" id="A0A0H2SSV4"/>
<reference evidence="7 8" key="1">
    <citation type="submission" date="2015-04" db="EMBL/GenBank/DDBJ databases">
        <title>Complete genome sequence of Schizopora paradoxa KUC8140, a cosmopolitan wood degrader in East Asia.</title>
        <authorList>
            <consortium name="DOE Joint Genome Institute"/>
            <person name="Min B."/>
            <person name="Park H."/>
            <person name="Jang Y."/>
            <person name="Kim J.-J."/>
            <person name="Kim K.H."/>
            <person name="Pangilinan J."/>
            <person name="Lipzen A."/>
            <person name="Riley R."/>
            <person name="Grigoriev I.V."/>
            <person name="Spatafora J.W."/>
            <person name="Choi I.-G."/>
        </authorList>
    </citation>
    <scope>NUCLEOTIDE SEQUENCE [LARGE SCALE GENOMIC DNA]</scope>
    <source>
        <strain evidence="7 8">KUC8140</strain>
    </source>
</reference>
<dbReference type="InterPro" id="IPR002930">
    <property type="entry name" value="GCV_H"/>
</dbReference>
<comment type="function">
    <text evidence="5">The H protein shuttles the methylamine group of glycine from the P protein to the T protein.</text>
</comment>
<evidence type="ECO:0000256" key="4">
    <source>
        <dbReference type="PIRSR" id="PIRSR617453-50"/>
    </source>
</evidence>
<dbReference type="PROSITE" id="PS50968">
    <property type="entry name" value="BIOTINYL_LIPOYL"/>
    <property type="match status" value="1"/>
</dbReference>
<dbReference type="Pfam" id="PF01597">
    <property type="entry name" value="GCV_H"/>
    <property type="match status" value="1"/>
</dbReference>
<dbReference type="STRING" id="27342.A0A0H2SSV4"/>
<dbReference type="Proteomes" id="UP000053477">
    <property type="component" value="Unassembled WGS sequence"/>
</dbReference>
<comment type="similarity">
    <text evidence="1 5">Belongs to the GcvH family.</text>
</comment>
<comment type="cofactor">
    <cofactor evidence="5">
        <name>(R)-lipoate</name>
        <dbReference type="ChEBI" id="CHEBI:83088"/>
    </cofactor>
    <text evidence="5">Binds 1 lipoyl cofactor covalently.</text>
</comment>
<gene>
    <name evidence="7" type="ORF">SCHPADRAFT_992297</name>
</gene>
<keyword evidence="5" id="KW-0496">Mitochondrion</keyword>